<dbReference type="PANTHER" id="PTHR45527:SF1">
    <property type="entry name" value="FATTY ACID SYNTHASE"/>
    <property type="match status" value="1"/>
</dbReference>
<dbReference type="OrthoDB" id="2472181at2"/>
<dbReference type="Gene3D" id="3.30.559.30">
    <property type="entry name" value="Nonribosomal peptide synthetase, condensation domain"/>
    <property type="match status" value="1"/>
</dbReference>
<dbReference type="Pfam" id="PF00501">
    <property type="entry name" value="AMP-binding"/>
    <property type="match status" value="2"/>
</dbReference>
<dbReference type="Gene3D" id="3.30.559.10">
    <property type="entry name" value="Chloramphenicol acetyltransferase-like domain"/>
    <property type="match status" value="1"/>
</dbReference>
<dbReference type="InterPro" id="IPR010071">
    <property type="entry name" value="AA_adenyl_dom"/>
</dbReference>
<dbReference type="Gene3D" id="3.30.300.30">
    <property type="match status" value="2"/>
</dbReference>
<dbReference type="Pfam" id="PF13193">
    <property type="entry name" value="AMP-binding_C"/>
    <property type="match status" value="2"/>
</dbReference>
<dbReference type="GO" id="GO:0044550">
    <property type="term" value="P:secondary metabolite biosynthetic process"/>
    <property type="evidence" value="ECO:0007669"/>
    <property type="project" value="TreeGrafter"/>
</dbReference>
<dbReference type="GO" id="GO:0006633">
    <property type="term" value="P:fatty acid biosynthetic process"/>
    <property type="evidence" value="ECO:0007669"/>
    <property type="project" value="InterPro"/>
</dbReference>
<dbReference type="SMART" id="SM00825">
    <property type="entry name" value="PKS_KS"/>
    <property type="match status" value="1"/>
</dbReference>
<dbReference type="EMBL" id="CP006835">
    <property type="protein sequence ID" value="AGZ50657.1"/>
    <property type="molecule type" value="Genomic_DNA"/>
</dbReference>
<dbReference type="eggNOG" id="COG1020">
    <property type="taxonomic scope" value="Bacteria"/>
</dbReference>
<dbReference type="InterPro" id="IPR006162">
    <property type="entry name" value="Ppantetheine_attach_site"/>
</dbReference>
<dbReference type="PROSITE" id="PS00455">
    <property type="entry name" value="AMP_BINDING"/>
    <property type="match status" value="1"/>
</dbReference>
<dbReference type="GO" id="GO:0031177">
    <property type="term" value="F:phosphopantetheine binding"/>
    <property type="evidence" value="ECO:0007669"/>
    <property type="project" value="InterPro"/>
</dbReference>
<keyword evidence="4" id="KW-0808">Transferase</keyword>
<dbReference type="KEGG" id="mkn:MKAN_10440"/>
<comment type="cofactor">
    <cofactor evidence="1">
        <name>pantetheine 4'-phosphate</name>
        <dbReference type="ChEBI" id="CHEBI:47942"/>
    </cofactor>
</comment>
<dbReference type="InterPro" id="IPR020845">
    <property type="entry name" value="AMP-binding_CS"/>
</dbReference>
<dbReference type="InterPro" id="IPR020841">
    <property type="entry name" value="PKS_Beta-ketoAc_synthase_dom"/>
</dbReference>
<dbReference type="InterPro" id="IPR000873">
    <property type="entry name" value="AMP-dep_synth/lig_dom"/>
</dbReference>
<dbReference type="GO" id="GO:0043041">
    <property type="term" value="P:amino acid activation for nonribosomal peptide biosynthetic process"/>
    <property type="evidence" value="ECO:0007669"/>
    <property type="project" value="TreeGrafter"/>
</dbReference>
<dbReference type="SUPFAM" id="SSF56801">
    <property type="entry name" value="Acetyl-CoA synthetase-like"/>
    <property type="match status" value="2"/>
</dbReference>
<dbReference type="Gene3D" id="3.30.70.3290">
    <property type="match status" value="1"/>
</dbReference>
<dbReference type="Gene3D" id="1.10.1200.10">
    <property type="entry name" value="ACP-like"/>
    <property type="match status" value="2"/>
</dbReference>
<dbReference type="Proteomes" id="UP000017786">
    <property type="component" value="Chromosome"/>
</dbReference>
<organism evidence="8 9">
    <name type="scientific">Mycobacterium kansasii ATCC 12478</name>
    <dbReference type="NCBI Taxonomy" id="557599"/>
    <lineage>
        <taxon>Bacteria</taxon>
        <taxon>Bacillati</taxon>
        <taxon>Actinomycetota</taxon>
        <taxon>Actinomycetes</taxon>
        <taxon>Mycobacteriales</taxon>
        <taxon>Mycobacteriaceae</taxon>
        <taxon>Mycobacterium</taxon>
    </lineage>
</organism>
<dbReference type="UniPathway" id="UPA00011"/>
<dbReference type="PROSITE" id="PS52004">
    <property type="entry name" value="KS3_2"/>
    <property type="match status" value="1"/>
</dbReference>
<dbReference type="Pfam" id="PF00109">
    <property type="entry name" value="ketoacyl-synt"/>
    <property type="match status" value="1"/>
</dbReference>
<dbReference type="InterPro" id="IPR020806">
    <property type="entry name" value="PKS_PP-bd"/>
</dbReference>
<accession>U5WP03</accession>
<dbReference type="Pfam" id="PF00668">
    <property type="entry name" value="Condensation"/>
    <property type="match status" value="1"/>
</dbReference>
<dbReference type="Gene3D" id="3.40.47.10">
    <property type="match status" value="1"/>
</dbReference>
<dbReference type="RefSeq" id="WP_023367877.1">
    <property type="nucleotide sequence ID" value="NC_022663.1"/>
</dbReference>
<dbReference type="InterPro" id="IPR018201">
    <property type="entry name" value="Ketoacyl_synth_AS"/>
</dbReference>
<dbReference type="InterPro" id="IPR014031">
    <property type="entry name" value="Ketoacyl_synth_C"/>
</dbReference>
<dbReference type="InterPro" id="IPR025110">
    <property type="entry name" value="AMP-bd_C"/>
</dbReference>
<dbReference type="Pfam" id="PF02801">
    <property type="entry name" value="Ketoacyl-synt_C"/>
    <property type="match status" value="1"/>
</dbReference>
<dbReference type="InterPro" id="IPR009081">
    <property type="entry name" value="PP-bd_ACP"/>
</dbReference>
<dbReference type="InterPro" id="IPR036736">
    <property type="entry name" value="ACP-like_sf"/>
</dbReference>
<dbReference type="PROSITE" id="PS50075">
    <property type="entry name" value="CARRIER"/>
    <property type="match status" value="2"/>
</dbReference>
<evidence type="ECO:0000256" key="2">
    <source>
        <dbReference type="ARBA" id="ARBA00022450"/>
    </source>
</evidence>
<name>U5WP03_MYCKA</name>
<sequence>MDPQTPTAAATAPNDRARRSLAAAVLDQVRRTPEAPAVVDGDRVLAYDDLERLSATVARGLHAAGIGPGQAVAICLPRSWQLVCVMLGIRRAGATVVPLDADSPVTRQHHILADSGSVAVVCATPETAPTPASVRALRVADLLDAGPGPLDRVDAPPQDPGFVFYTSGTTGLPKGVEVCDAGILRLAEPGWLRFDPGTRVASMSNPAFDALTFEVWTPLLTGGTCVVFGGLGLNGSTGLNGQAHLQTPRRLAEALRRSRIDTVFVTTALFNTLIDAVPDCFATVSRVLIGGEQLDAARIRRWYRDNPASATELVNVYGPTECTTFALYHPIPADFAGDVVPIGRPLPSTAAVLVADGNRAAAAGELAELYLSGAGLADGYRNLADETASRFVRLPWHDDGVQRWYRTGDLVRRDEAGLIVFVGRADRQVKVRGFRIEPAEVERQLAAHPAIRQVRVCTRRHPDGRHELLAYLVLAANLTFDAYHRHLADTVAPYMRPQHTYVVDALPHTANGKVDEAALLNCAVAPWRRPRTVECHAGATLRELLELAGGVLGVADLAASDRFVTSGGDSLTALRLRFEIQRRWQVDVPPADVIGKDFAALADAIDTGAHAGHYPPVPAPTGLRSAPATSEQQRLWLLQQRDPQNRAYDVRLAFQLQGAPDVAALRVAVCRLVARHPALRTGLRAALDGLRQEVGDPYDPWDSVDARDGEAWQLTADRFFAPAFDLAQPRMLRAGLAPHGDFGGSARPAATGGFMLLLHLHHIAVDGISLNVLFRELSADYAALAAGQALPEHRPAHTPVEATLWQRDLRCSPGYQDQRRALRRHYAGLEWPTPRAETAGGNARLFRSSLDAGQRAGIARLAAELGLTRFQLLLAAFTWSLYGVTGRTRPIVATPVAGRPMAEFESAVGMFANTVLLPVDLAPDAQLRAQLQRQAVATQEVLNRQDVTLADVLTDTPVPAGVSPLEFLFVLESTDYGALALPDCGVRHLWPQPAQAKCPLTLFVLEREAGPDCVWEYAEGAFDGDRIQAAAELFHRAVDLLISDSSGTLTELAAPYRADIAGHGRGPRSTPSFVTVAEGFARQVARTPHAPAVTTSEHALSYAELDAHAAALAAQLPQVSDPAAPARVAMYLPPSAEHVVALLAAARLNVTAVPLDPAYPAELLGQILRQAEPLCVLMLPGAEAEVAAVAPDGVPRLVVTLAAAAPAIPCAAAPHDGRRPLYTLFTSGSTGTPKGVDVPDSTLCNLLHWQSEHGGLAGAAVTQQFSALSFDVSFQEIFTTLCSGGRLHLVDPAWRRDLPQLLDQLETAGVERLFLPYVALQLLAEHGVRLDRYPSRLREVITAGEQLICTPAVRSWFARLPSARLFNHYGPTETHVVSALVLDGDPETWPERPAIGRPVANAVLRVVDDTGDPVAPGVTGRLLIGGQMAAPCYLGDAELNRTRFTAVPGQGLFYRSGDLAHVDHDGLFHYDGRDDEQIKISGHRLELGQVEAALLRHPRIGGAVVIPANGSLRALVQCHGPDDPSVDELNSHLAGLLPAHARIADFRRVDALPLTPSGKLDRRAATTVQGRELATVTAWRDVSALEGRLYGEFLAATGKPLRPDQKFFDAGATSLDLMRFQQRCSTELGLPFTVADLFEFLSIRELSRHLETSQASAAPAPGPRPAAREYRDGPVAEAIAIVGMAVRAPGAPDLASFWRLVETGGSGVEHFEAADGLVGARSQLDGMLAFDPDRFGISHRHARLMDPQQRHLLMSCTAALAHAGIAEPGTARVGLVATGGYDTYYEAMMREADPADLPSGLSMEILHEKNFLAAKAAYYLQLTGPVFTAQAACASSLVAVHLAAGLLREDDADVMLVAGVNVDTALTDGYRHRPHYFLAPDGVCRPFSDDAEGTLGASGVAVVVLKRLSQAERDGDTIHAVITGSAINNDGSRKHSFMAPSVAGQRTVIAQALRRSGRSATEIGYVEAHGTATRLGDPVEVNALQQGYGLTEPASCGLSSLKSQVGHLGVAAGVTGLIRAALAVRNAVIPPNVNFRRLSPEIGDGAVPFYIPTEARPWPARRTRVAAVSSFGAGGINAHAIVEQGYESAATTPAVPCLLLSAHTETALRADAHRIADHLAAHPDNYPQVLRHLQAGRPPMRYRAAAVHADAESAVAWLRGVVATQVTGDAPAGPARLPACGRSPQDLAQAWMRGAVIEWAQGSAQPPWDFPPPSLDLDDYDFPRAGRRPVPDAAAPSSRGKVLTSGRRPDLRPRAGNRLTHFR</sequence>
<feature type="domain" description="Ketosynthase family 3 (KS3)" evidence="7">
    <location>
        <begin position="1676"/>
        <end position="2084"/>
    </location>
</feature>
<dbReference type="InterPro" id="IPR016039">
    <property type="entry name" value="Thiolase-like"/>
</dbReference>
<evidence type="ECO:0000256" key="4">
    <source>
        <dbReference type="ARBA" id="ARBA00022679"/>
    </source>
</evidence>
<dbReference type="InterPro" id="IPR001242">
    <property type="entry name" value="Condensation_dom"/>
</dbReference>
<feature type="region of interest" description="Disordered" evidence="5">
    <location>
        <begin position="2203"/>
        <end position="2263"/>
    </location>
</feature>
<dbReference type="InterPro" id="IPR042099">
    <property type="entry name" value="ANL_N_sf"/>
</dbReference>
<dbReference type="NCBIfam" id="TIGR01733">
    <property type="entry name" value="AA-adenyl-dom"/>
    <property type="match status" value="1"/>
</dbReference>
<keyword evidence="2" id="KW-0596">Phosphopantetheine</keyword>
<dbReference type="PANTHER" id="PTHR45527">
    <property type="entry name" value="NONRIBOSOMAL PEPTIDE SYNTHETASE"/>
    <property type="match status" value="1"/>
</dbReference>
<dbReference type="eggNOG" id="COG3321">
    <property type="taxonomic scope" value="Bacteria"/>
</dbReference>
<gene>
    <name evidence="8" type="ORF">MKAN_10440</name>
</gene>
<feature type="domain" description="Carrier" evidence="6">
    <location>
        <begin position="535"/>
        <end position="612"/>
    </location>
</feature>
<dbReference type="SUPFAM" id="SSF47336">
    <property type="entry name" value="ACP-like"/>
    <property type="match status" value="2"/>
</dbReference>
<dbReference type="GO" id="GO:0004315">
    <property type="term" value="F:3-oxoacyl-[acyl-carrier-protein] synthase activity"/>
    <property type="evidence" value="ECO:0007669"/>
    <property type="project" value="InterPro"/>
</dbReference>
<dbReference type="CDD" id="cd00833">
    <property type="entry name" value="PKS"/>
    <property type="match status" value="1"/>
</dbReference>
<dbReference type="InterPro" id="IPR045851">
    <property type="entry name" value="AMP-bd_C_sf"/>
</dbReference>
<dbReference type="SMART" id="SM00823">
    <property type="entry name" value="PKS_PP"/>
    <property type="match status" value="2"/>
</dbReference>
<dbReference type="PROSITE" id="PS00606">
    <property type="entry name" value="KS3_1"/>
    <property type="match status" value="1"/>
</dbReference>
<dbReference type="InterPro" id="IPR014030">
    <property type="entry name" value="Ketoacyl_synth_N"/>
</dbReference>
<dbReference type="GeneID" id="31546021"/>
<dbReference type="Pfam" id="PF16197">
    <property type="entry name" value="KAsynt_C_assoc"/>
    <property type="match status" value="1"/>
</dbReference>
<evidence type="ECO:0000256" key="3">
    <source>
        <dbReference type="ARBA" id="ARBA00022553"/>
    </source>
</evidence>
<dbReference type="GO" id="GO:0005737">
    <property type="term" value="C:cytoplasm"/>
    <property type="evidence" value="ECO:0007669"/>
    <property type="project" value="TreeGrafter"/>
</dbReference>
<evidence type="ECO:0000259" key="7">
    <source>
        <dbReference type="PROSITE" id="PS52004"/>
    </source>
</evidence>
<feature type="domain" description="Carrier" evidence="6">
    <location>
        <begin position="1580"/>
        <end position="1654"/>
    </location>
</feature>
<keyword evidence="3" id="KW-0597">Phosphoprotein</keyword>
<evidence type="ECO:0000256" key="5">
    <source>
        <dbReference type="SAM" id="MobiDB-lite"/>
    </source>
</evidence>
<dbReference type="Gene3D" id="3.40.50.12780">
    <property type="entry name" value="N-terminal domain of ligase-like"/>
    <property type="match status" value="1"/>
</dbReference>
<dbReference type="SUPFAM" id="SSF53901">
    <property type="entry name" value="Thiolase-like"/>
    <property type="match status" value="1"/>
</dbReference>
<reference evidence="8 9" key="1">
    <citation type="submission" date="2013-10" db="EMBL/GenBank/DDBJ databases">
        <title>Genome sequence of Mycobacterium kansasii.</title>
        <authorList>
            <consortium name="McGill University Mycobacterium genome consortium"/>
            <person name="Veyrier F.J."/>
            <person name="Behr M.A."/>
        </authorList>
    </citation>
    <scope>NUCLEOTIDE SEQUENCE [LARGE SCALE GENOMIC DNA]</scope>
    <source>
        <strain evidence="8 9">ATCC 12478</strain>
    </source>
</reference>
<proteinExistence type="predicted"/>
<dbReference type="InterPro" id="IPR023213">
    <property type="entry name" value="CAT-like_dom_sf"/>
</dbReference>
<evidence type="ECO:0000313" key="8">
    <source>
        <dbReference type="EMBL" id="AGZ50657.1"/>
    </source>
</evidence>
<evidence type="ECO:0000259" key="6">
    <source>
        <dbReference type="PROSITE" id="PS50075"/>
    </source>
</evidence>
<dbReference type="InterPro" id="IPR032821">
    <property type="entry name" value="PKS_assoc"/>
</dbReference>
<dbReference type="Gene3D" id="3.40.50.980">
    <property type="match status" value="2"/>
</dbReference>
<evidence type="ECO:0000313" key="9">
    <source>
        <dbReference type="Proteomes" id="UP000017786"/>
    </source>
</evidence>
<dbReference type="SUPFAM" id="SSF52777">
    <property type="entry name" value="CoA-dependent acyltransferases"/>
    <property type="match status" value="2"/>
</dbReference>
<dbReference type="HOGENOM" id="CLU_000022_28_0_11"/>
<dbReference type="Gene3D" id="2.30.38.10">
    <property type="entry name" value="Luciferase, Domain 3"/>
    <property type="match status" value="1"/>
</dbReference>
<protein>
    <submittedName>
        <fullName evidence="8">Thioester reductase</fullName>
    </submittedName>
</protein>
<dbReference type="PROSITE" id="PS00012">
    <property type="entry name" value="PHOSPHOPANTETHEINE"/>
    <property type="match status" value="1"/>
</dbReference>
<dbReference type="Pfam" id="PF00550">
    <property type="entry name" value="PP-binding"/>
    <property type="match status" value="2"/>
</dbReference>
<evidence type="ECO:0000256" key="1">
    <source>
        <dbReference type="ARBA" id="ARBA00001957"/>
    </source>
</evidence>